<sequence length="156" mass="17510">MPGRAEERYCTFPSLHDDVSALLEEDDLYFGFRDVDDQAGCVREYDTNIMGRFICRNGACECGGWSSKKIAITIRMYPGAEYNARVYKQRCRSCDALGDLRLEHSGSYADRVAYRIKKWCGVDMKPPAYLGKAAKGPHQADLCEGCKAGRCKEAID</sequence>
<keyword evidence="3" id="KW-0862">Zinc</keyword>
<evidence type="ECO:0000256" key="3">
    <source>
        <dbReference type="ARBA" id="ARBA00022833"/>
    </source>
</evidence>
<reference evidence="5 6" key="1">
    <citation type="submission" date="2015-05" db="EMBL/GenBank/DDBJ databases">
        <title>Distinctive expansion of gene families associated with plant cell wall degradation and secondary metabolism in the genomes of grapevine trunk pathogens.</title>
        <authorList>
            <person name="Lawrence D.P."/>
            <person name="Travadon R."/>
            <person name="Rolshausen P.E."/>
            <person name="Baumgartner K."/>
        </authorList>
    </citation>
    <scope>NUCLEOTIDE SEQUENCE [LARGE SCALE GENOMIC DNA]</scope>
    <source>
        <strain evidence="5">DA912</strain>
    </source>
</reference>
<evidence type="ECO:0000259" key="4">
    <source>
        <dbReference type="SMART" id="SM01328"/>
    </source>
</evidence>
<dbReference type="OrthoDB" id="8121437at2759"/>
<evidence type="ECO:0000256" key="1">
    <source>
        <dbReference type="ARBA" id="ARBA00022723"/>
    </source>
</evidence>
<name>A0A0G2FL69_9PEZI</name>
<feature type="domain" description="3CxxC-type" evidence="4">
    <location>
        <begin position="48"/>
        <end position="149"/>
    </location>
</feature>
<dbReference type="Pfam" id="PF13695">
    <property type="entry name" value="Zn_ribbon_3CxxC"/>
    <property type="match status" value="1"/>
</dbReference>
<dbReference type="InterPro" id="IPR027377">
    <property type="entry name" value="ZAR1/RTP1-5-like_Znf-3CxxC"/>
</dbReference>
<dbReference type="AlphaFoldDB" id="A0A0G2FL69"/>
<reference evidence="5 6" key="2">
    <citation type="submission" date="2015-05" db="EMBL/GenBank/DDBJ databases">
        <authorList>
            <person name="Morales-Cruz A."/>
            <person name="Amrine K.C."/>
            <person name="Cantu D."/>
        </authorList>
    </citation>
    <scope>NUCLEOTIDE SEQUENCE [LARGE SCALE GENOMIC DNA]</scope>
    <source>
        <strain evidence="5">DA912</strain>
    </source>
</reference>
<organism evidence="5 6">
    <name type="scientific">Diaporthe ampelina</name>
    <dbReference type="NCBI Taxonomy" id="1214573"/>
    <lineage>
        <taxon>Eukaryota</taxon>
        <taxon>Fungi</taxon>
        <taxon>Dikarya</taxon>
        <taxon>Ascomycota</taxon>
        <taxon>Pezizomycotina</taxon>
        <taxon>Sordariomycetes</taxon>
        <taxon>Sordariomycetidae</taxon>
        <taxon>Diaporthales</taxon>
        <taxon>Diaporthaceae</taxon>
        <taxon>Diaporthe</taxon>
    </lineage>
</organism>
<dbReference type="GO" id="GO:0008270">
    <property type="term" value="F:zinc ion binding"/>
    <property type="evidence" value="ECO:0007669"/>
    <property type="project" value="UniProtKB-KW"/>
</dbReference>
<gene>
    <name evidence="5" type="ORF">UCDDA912_g05225</name>
</gene>
<evidence type="ECO:0000313" key="5">
    <source>
        <dbReference type="EMBL" id="KKY34796.1"/>
    </source>
</evidence>
<keyword evidence="2" id="KW-0863">Zinc-finger</keyword>
<proteinExistence type="predicted"/>
<keyword evidence="1" id="KW-0479">Metal-binding</keyword>
<dbReference type="STRING" id="1214573.A0A0G2FL69"/>
<dbReference type="EMBL" id="LCUC01000185">
    <property type="protein sequence ID" value="KKY34796.1"/>
    <property type="molecule type" value="Genomic_DNA"/>
</dbReference>
<keyword evidence="6" id="KW-1185">Reference proteome</keyword>
<dbReference type="Proteomes" id="UP000034680">
    <property type="component" value="Unassembled WGS sequence"/>
</dbReference>
<evidence type="ECO:0000313" key="6">
    <source>
        <dbReference type="Proteomes" id="UP000034680"/>
    </source>
</evidence>
<comment type="caution">
    <text evidence="5">The sequence shown here is derived from an EMBL/GenBank/DDBJ whole genome shotgun (WGS) entry which is preliminary data.</text>
</comment>
<protein>
    <recommendedName>
        <fullName evidence="4">3CxxC-type domain-containing protein</fullName>
    </recommendedName>
</protein>
<dbReference type="SMART" id="SM01328">
    <property type="entry name" value="zf-3CxxC"/>
    <property type="match status" value="1"/>
</dbReference>
<evidence type="ECO:0000256" key="2">
    <source>
        <dbReference type="ARBA" id="ARBA00022771"/>
    </source>
</evidence>
<accession>A0A0G2FL69</accession>